<dbReference type="AlphaFoldDB" id="A0A813BNX9"/>
<evidence type="ECO:0000313" key="3">
    <source>
        <dbReference type="Proteomes" id="UP000601435"/>
    </source>
</evidence>
<gene>
    <name evidence="2" type="ORF">SNEC2469_LOCUS31359</name>
</gene>
<proteinExistence type="predicted"/>
<sequence length="164" mass="18527">MESMRVEYYNCINAIEFQSEVLSQLVEELLALRGALRRGEALEMSRKDLSIRLANLKVDISDRKTKRFFKEKERRQLLETLSPAIADAKTQRLLAEQAGSAVESTPMDAAPQSAHMEATASDCGKHPSSGTRQRRYKHYSDKELARLPAVESALNRLQSSRCDN</sequence>
<comment type="caution">
    <text evidence="2">The sequence shown here is derived from an EMBL/GenBank/DDBJ whole genome shotgun (WGS) entry which is preliminary data.</text>
</comment>
<protein>
    <submittedName>
        <fullName evidence="2">Uncharacterized protein</fullName>
    </submittedName>
</protein>
<dbReference type="Proteomes" id="UP000601435">
    <property type="component" value="Unassembled WGS sequence"/>
</dbReference>
<name>A0A813BNX9_9DINO</name>
<dbReference type="OrthoDB" id="428417at2759"/>
<reference evidence="2" key="1">
    <citation type="submission" date="2021-02" db="EMBL/GenBank/DDBJ databases">
        <authorList>
            <person name="Dougan E. K."/>
            <person name="Rhodes N."/>
            <person name="Thang M."/>
            <person name="Chan C."/>
        </authorList>
    </citation>
    <scope>NUCLEOTIDE SEQUENCE</scope>
</reference>
<organism evidence="2 3">
    <name type="scientific">Symbiodinium necroappetens</name>
    <dbReference type="NCBI Taxonomy" id="1628268"/>
    <lineage>
        <taxon>Eukaryota</taxon>
        <taxon>Sar</taxon>
        <taxon>Alveolata</taxon>
        <taxon>Dinophyceae</taxon>
        <taxon>Suessiales</taxon>
        <taxon>Symbiodiniaceae</taxon>
        <taxon>Symbiodinium</taxon>
    </lineage>
</organism>
<evidence type="ECO:0000256" key="1">
    <source>
        <dbReference type="SAM" id="MobiDB-lite"/>
    </source>
</evidence>
<accession>A0A813BNX9</accession>
<feature type="region of interest" description="Disordered" evidence="1">
    <location>
        <begin position="96"/>
        <end position="142"/>
    </location>
</feature>
<keyword evidence="3" id="KW-1185">Reference proteome</keyword>
<evidence type="ECO:0000313" key="2">
    <source>
        <dbReference type="EMBL" id="CAE7915473.1"/>
    </source>
</evidence>
<dbReference type="EMBL" id="CAJNJA010075696">
    <property type="protein sequence ID" value="CAE7915473.1"/>
    <property type="molecule type" value="Genomic_DNA"/>
</dbReference>